<keyword evidence="6" id="KW-0547">Nucleotide-binding</keyword>
<evidence type="ECO:0000256" key="1">
    <source>
        <dbReference type="ARBA" id="ARBA00004651"/>
    </source>
</evidence>
<dbReference type="PANTHER" id="PTHR24221:SF654">
    <property type="entry name" value="ATP-BINDING CASSETTE SUB-FAMILY B MEMBER 6"/>
    <property type="match status" value="1"/>
</dbReference>
<protein>
    <submittedName>
        <fullName evidence="19">ABC-type bacteriocin transporter</fullName>
    </submittedName>
</protein>
<dbReference type="InterPro" id="IPR039421">
    <property type="entry name" value="Type_1_exporter"/>
</dbReference>
<comment type="caution">
    <text evidence="19">The sequence shown here is derived from an EMBL/GenBank/DDBJ whole genome shotgun (WGS) entry which is preliminary data.</text>
</comment>
<keyword evidence="13 15" id="KW-0472">Membrane</keyword>
<proteinExistence type="predicted"/>
<dbReference type="Pfam" id="PF00005">
    <property type="entry name" value="ABC_tran"/>
    <property type="match status" value="1"/>
</dbReference>
<feature type="domain" description="ABC transmembrane type-1" evidence="17">
    <location>
        <begin position="173"/>
        <end position="452"/>
    </location>
</feature>
<keyword evidence="7" id="KW-0378">Hydrolase</keyword>
<dbReference type="PROSITE" id="PS50893">
    <property type="entry name" value="ABC_TRANSPORTER_2"/>
    <property type="match status" value="1"/>
</dbReference>
<feature type="domain" description="Peptidase C39" evidence="18">
    <location>
        <begin position="13"/>
        <end position="140"/>
    </location>
</feature>
<dbReference type="GO" id="GO:0005524">
    <property type="term" value="F:ATP binding"/>
    <property type="evidence" value="ECO:0007669"/>
    <property type="project" value="UniProtKB-KW"/>
</dbReference>
<keyword evidence="5 15" id="KW-0812">Transmembrane</keyword>
<dbReference type="GO" id="GO:0016887">
    <property type="term" value="F:ATP hydrolysis activity"/>
    <property type="evidence" value="ECO:0007669"/>
    <property type="project" value="InterPro"/>
</dbReference>
<keyword evidence="10" id="KW-0653">Protein transport</keyword>
<dbReference type="GO" id="GO:0006508">
    <property type="term" value="P:proteolysis"/>
    <property type="evidence" value="ECO:0007669"/>
    <property type="project" value="UniProtKB-KW"/>
</dbReference>
<evidence type="ECO:0000313" key="19">
    <source>
        <dbReference type="EMBL" id="KXA63241.1"/>
    </source>
</evidence>
<dbReference type="CDD" id="cd02418">
    <property type="entry name" value="Peptidase_C39B"/>
    <property type="match status" value="1"/>
</dbReference>
<dbReference type="Proteomes" id="UP000070065">
    <property type="component" value="Unassembled WGS sequence"/>
</dbReference>
<dbReference type="GO" id="GO:0005886">
    <property type="term" value="C:plasma membrane"/>
    <property type="evidence" value="ECO:0007669"/>
    <property type="project" value="UniProtKB-SubCell"/>
</dbReference>
<evidence type="ECO:0000259" key="18">
    <source>
        <dbReference type="PROSITE" id="PS50990"/>
    </source>
</evidence>
<evidence type="ECO:0000259" key="17">
    <source>
        <dbReference type="PROSITE" id="PS50929"/>
    </source>
</evidence>
<keyword evidence="4" id="KW-0645">Protease</keyword>
<evidence type="ECO:0000256" key="6">
    <source>
        <dbReference type="ARBA" id="ARBA00022741"/>
    </source>
</evidence>
<dbReference type="SUPFAM" id="SSF52540">
    <property type="entry name" value="P-loop containing nucleoside triphosphate hydrolases"/>
    <property type="match status" value="1"/>
</dbReference>
<evidence type="ECO:0000256" key="8">
    <source>
        <dbReference type="ARBA" id="ARBA00022807"/>
    </source>
</evidence>
<dbReference type="InterPro" id="IPR011527">
    <property type="entry name" value="ABC1_TM_dom"/>
</dbReference>
<keyword evidence="9" id="KW-0067">ATP-binding</keyword>
<feature type="transmembrane region" description="Helical" evidence="15">
    <location>
        <begin position="309"/>
        <end position="328"/>
    </location>
</feature>
<keyword evidence="12 15" id="KW-1133">Transmembrane helix</keyword>
<evidence type="ECO:0000256" key="10">
    <source>
        <dbReference type="ARBA" id="ARBA00022927"/>
    </source>
</evidence>
<dbReference type="InterPro" id="IPR005074">
    <property type="entry name" value="Peptidase_C39"/>
</dbReference>
<keyword evidence="8" id="KW-0788">Thiol protease</keyword>
<dbReference type="FunFam" id="3.40.50.300:FF:000299">
    <property type="entry name" value="ABC transporter ATP-binding protein/permease"/>
    <property type="match status" value="1"/>
</dbReference>
<evidence type="ECO:0000259" key="16">
    <source>
        <dbReference type="PROSITE" id="PS50893"/>
    </source>
</evidence>
<accession>A0A133S3R2</accession>
<dbReference type="PROSITE" id="PS50990">
    <property type="entry name" value="PEPTIDASE_C39"/>
    <property type="match status" value="1"/>
</dbReference>
<comment type="subcellular location">
    <subcellularLocation>
        <location evidence="1">Cell membrane</location>
        <topology evidence="1">Multi-pass membrane protein</topology>
    </subcellularLocation>
</comment>
<dbReference type="Gene3D" id="3.90.70.10">
    <property type="entry name" value="Cysteine proteinases"/>
    <property type="match status" value="1"/>
</dbReference>
<dbReference type="Gene3D" id="1.20.1560.10">
    <property type="entry name" value="ABC transporter type 1, transmembrane domain"/>
    <property type="match status" value="1"/>
</dbReference>
<evidence type="ECO:0000256" key="14">
    <source>
        <dbReference type="ARBA" id="ARBA00043264"/>
    </source>
</evidence>
<dbReference type="NCBIfam" id="TIGR01193">
    <property type="entry name" value="bacteriocin_ABC"/>
    <property type="match status" value="1"/>
</dbReference>
<evidence type="ECO:0000256" key="3">
    <source>
        <dbReference type="ARBA" id="ARBA00022475"/>
    </source>
</evidence>
<evidence type="ECO:0000256" key="5">
    <source>
        <dbReference type="ARBA" id="ARBA00022692"/>
    </source>
</evidence>
<evidence type="ECO:0000256" key="11">
    <source>
        <dbReference type="ARBA" id="ARBA00022967"/>
    </source>
</evidence>
<dbReference type="InterPro" id="IPR036640">
    <property type="entry name" value="ABC1_TM_sf"/>
</dbReference>
<dbReference type="PROSITE" id="PS50929">
    <property type="entry name" value="ABC_TM1F"/>
    <property type="match status" value="1"/>
</dbReference>
<dbReference type="PROSITE" id="PS00211">
    <property type="entry name" value="ABC_TRANSPORTER_1"/>
    <property type="match status" value="1"/>
</dbReference>
<dbReference type="AlphaFoldDB" id="A0A133S3R2"/>
<dbReference type="Pfam" id="PF00664">
    <property type="entry name" value="ABC_membrane"/>
    <property type="match status" value="1"/>
</dbReference>
<dbReference type="InterPro" id="IPR017871">
    <property type="entry name" value="ABC_transporter-like_CS"/>
</dbReference>
<evidence type="ECO:0000256" key="15">
    <source>
        <dbReference type="SAM" id="Phobius"/>
    </source>
</evidence>
<dbReference type="InterPro" id="IPR003439">
    <property type="entry name" value="ABC_transporter-like_ATP-bd"/>
</dbReference>
<dbReference type="InterPro" id="IPR027417">
    <property type="entry name" value="P-loop_NTPase"/>
</dbReference>
<keyword evidence="14" id="KW-0080">Bacteriocin transport</keyword>
<dbReference type="GO" id="GO:0015031">
    <property type="term" value="P:protein transport"/>
    <property type="evidence" value="ECO:0007669"/>
    <property type="project" value="UniProtKB-KW"/>
</dbReference>
<evidence type="ECO:0000256" key="7">
    <source>
        <dbReference type="ARBA" id="ARBA00022801"/>
    </source>
</evidence>
<dbReference type="SUPFAM" id="SSF90123">
    <property type="entry name" value="ABC transporter transmembrane region"/>
    <property type="match status" value="1"/>
</dbReference>
<dbReference type="Gene3D" id="3.40.50.300">
    <property type="entry name" value="P-loop containing nucleotide triphosphate hydrolases"/>
    <property type="match status" value="1"/>
</dbReference>
<name>A0A133S3R2_STRMT</name>
<keyword evidence="2" id="KW-0813">Transport</keyword>
<feature type="transmembrane region" description="Helical" evidence="15">
    <location>
        <begin position="280"/>
        <end position="303"/>
    </location>
</feature>
<dbReference type="CDD" id="cd18570">
    <property type="entry name" value="ABC_6TM_PCAT1_LagD_like"/>
    <property type="match status" value="1"/>
</dbReference>
<keyword evidence="3" id="KW-1003">Cell membrane</keyword>
<dbReference type="FunFam" id="1.20.1560.10:FF:000138">
    <property type="entry name" value="Competence factor transporting ATP-binding protein/permease ComA"/>
    <property type="match status" value="1"/>
</dbReference>
<dbReference type="SMART" id="SM00382">
    <property type="entry name" value="AAA"/>
    <property type="match status" value="1"/>
</dbReference>
<evidence type="ECO:0000313" key="20">
    <source>
        <dbReference type="Proteomes" id="UP000070065"/>
    </source>
</evidence>
<evidence type="ECO:0000256" key="12">
    <source>
        <dbReference type="ARBA" id="ARBA00022989"/>
    </source>
</evidence>
<organism evidence="19 20">
    <name type="scientific">Streptococcus mitis</name>
    <dbReference type="NCBI Taxonomy" id="28037"/>
    <lineage>
        <taxon>Bacteria</taxon>
        <taxon>Bacillati</taxon>
        <taxon>Bacillota</taxon>
        <taxon>Bacilli</taxon>
        <taxon>Lactobacillales</taxon>
        <taxon>Streptococcaceae</taxon>
        <taxon>Streptococcus</taxon>
        <taxon>Streptococcus mitis group</taxon>
    </lineage>
</organism>
<evidence type="ECO:0000256" key="9">
    <source>
        <dbReference type="ARBA" id="ARBA00022840"/>
    </source>
</evidence>
<evidence type="ECO:0000256" key="2">
    <source>
        <dbReference type="ARBA" id="ARBA00022448"/>
    </source>
</evidence>
<dbReference type="PANTHER" id="PTHR24221">
    <property type="entry name" value="ATP-BINDING CASSETTE SUB-FAMILY B"/>
    <property type="match status" value="1"/>
</dbReference>
<evidence type="ECO:0000256" key="13">
    <source>
        <dbReference type="ARBA" id="ARBA00023136"/>
    </source>
</evidence>
<evidence type="ECO:0000256" key="4">
    <source>
        <dbReference type="ARBA" id="ARBA00022670"/>
    </source>
</evidence>
<sequence>MNMKFGKRHYRPQVDQMDCGVASLAMVFGYYGSYYSLAHLRELAKTTMDGTTALGLVKVAEEIGFETRAIKADMTLFDLPDLTFPFVAHVLKEGKLLHYYVVTGQDKDSIHIADPDPGVKLTKLPRERFAEEWTGVTLFMAPSPDYKPHKDQKNGLLSFIPILVKQRGLIANIVLATLLVTLINIVGSYYLQSIIDTYVPDQMRSTLGIISIGLVIVYILQQILSYAQEYLLLVLGQRLSIDVILSYIKHVFHLPMSFFATRRTGEIVSRFTDANSIIDALASTILSIFLDVSTVVIISLVLFSQNTNLFFMTLLALPIYTVIIFAFMKPFEKMNRDTMEANAVLSSSIIEDINGIETIKSLTSESSRYQKIDKEFVDYLKKSFTYSRAESQQKALKKVAHLLLNVGILWMGAVLVMDGKMSLGQLITYNTLLVYFTNPLENIINLQTKLQTAQVANNRLNEVYLVASEFEEKKTVEDLSLMKGEMTFKQVSYKYGYGRDVLSDINLTIPQGSKVAFVGISGSGKTTLAKMMVNFYDPSQGEISLGGVNLNQIDKKALRQYINYLPQQPYVFNGTILENLLLGAKEGTTQEDILRAVELAEIREDIERMPLNYQTELTSDGAGISGGQRQRIALARALLTDAPVLILDEATSSLDILTEKRIVDNLMALDKTLIFIAHRLTIAERTEKVVVLDQGKIVEEGNHADLLAQGGFYAHLVNS</sequence>
<dbReference type="GO" id="GO:0008234">
    <property type="term" value="F:cysteine-type peptidase activity"/>
    <property type="evidence" value="ECO:0007669"/>
    <property type="project" value="UniProtKB-KW"/>
</dbReference>
<keyword evidence="11" id="KW-1278">Translocase</keyword>
<dbReference type="Pfam" id="PF03412">
    <property type="entry name" value="Peptidase_C39"/>
    <property type="match status" value="1"/>
</dbReference>
<gene>
    <name evidence="19" type="ORF">HMPREF3228_00010</name>
</gene>
<dbReference type="PATRIC" id="fig|28037.231.peg.10"/>
<dbReference type="GO" id="GO:0043214">
    <property type="term" value="F:ABC-type bacteriocin transporter activity"/>
    <property type="evidence" value="ECO:0007669"/>
    <property type="project" value="InterPro"/>
</dbReference>
<feature type="transmembrane region" description="Helical" evidence="15">
    <location>
        <begin position="169"/>
        <end position="191"/>
    </location>
</feature>
<reference evidence="19 20" key="1">
    <citation type="submission" date="2016-01" db="EMBL/GenBank/DDBJ databases">
        <authorList>
            <person name="Oliw E.H."/>
        </authorList>
    </citation>
    <scope>NUCLEOTIDE SEQUENCE [LARGE SCALE GENOMIC DNA]</scope>
    <source>
        <strain evidence="19 20">CMW7705B</strain>
    </source>
</reference>
<feature type="transmembrane region" description="Helical" evidence="15">
    <location>
        <begin position="203"/>
        <end position="220"/>
    </location>
</feature>
<dbReference type="InterPro" id="IPR005897">
    <property type="entry name" value="Pept_C39_ABC_bacteriocin"/>
</dbReference>
<feature type="domain" description="ABC transporter" evidence="16">
    <location>
        <begin position="486"/>
        <end position="719"/>
    </location>
</feature>
<dbReference type="GO" id="GO:0034040">
    <property type="term" value="F:ATPase-coupled lipid transmembrane transporter activity"/>
    <property type="evidence" value="ECO:0007669"/>
    <property type="project" value="TreeGrafter"/>
</dbReference>
<dbReference type="InterPro" id="IPR003593">
    <property type="entry name" value="AAA+_ATPase"/>
</dbReference>
<dbReference type="EMBL" id="LRQR01000001">
    <property type="protein sequence ID" value="KXA63241.1"/>
    <property type="molecule type" value="Genomic_DNA"/>
</dbReference>